<dbReference type="PANTHER" id="PTHR12542:SF152">
    <property type="entry name" value="EXOCYST SUBUNIT EXO70 FAMILY PROTEIN"/>
    <property type="match status" value="1"/>
</dbReference>
<dbReference type="GO" id="GO:0006887">
    <property type="term" value="P:exocytosis"/>
    <property type="evidence" value="ECO:0007669"/>
    <property type="project" value="UniProtKB-KW"/>
</dbReference>
<accession>A0A5N6Q2G6</accession>
<dbReference type="InterPro" id="IPR016159">
    <property type="entry name" value="Cullin_repeat-like_dom_sf"/>
</dbReference>
<dbReference type="GO" id="GO:0000145">
    <property type="term" value="C:exocyst"/>
    <property type="evidence" value="ECO:0007669"/>
    <property type="project" value="InterPro"/>
</dbReference>
<dbReference type="InterPro" id="IPR004140">
    <property type="entry name" value="Exo70"/>
</dbReference>
<evidence type="ECO:0000313" key="6">
    <source>
        <dbReference type="Proteomes" id="UP000326396"/>
    </source>
</evidence>
<dbReference type="InterPro" id="IPR046364">
    <property type="entry name" value="Exo70_C"/>
</dbReference>
<proteinExistence type="inferred from homology"/>
<keyword evidence="2 3" id="KW-0813">Transport</keyword>
<organism evidence="5 6">
    <name type="scientific">Mikania micrantha</name>
    <name type="common">bitter vine</name>
    <dbReference type="NCBI Taxonomy" id="192012"/>
    <lineage>
        <taxon>Eukaryota</taxon>
        <taxon>Viridiplantae</taxon>
        <taxon>Streptophyta</taxon>
        <taxon>Embryophyta</taxon>
        <taxon>Tracheophyta</taxon>
        <taxon>Spermatophyta</taxon>
        <taxon>Magnoliopsida</taxon>
        <taxon>eudicotyledons</taxon>
        <taxon>Gunneridae</taxon>
        <taxon>Pentapetalae</taxon>
        <taxon>asterids</taxon>
        <taxon>campanulids</taxon>
        <taxon>Asterales</taxon>
        <taxon>Asteraceae</taxon>
        <taxon>Asteroideae</taxon>
        <taxon>Heliantheae alliance</taxon>
        <taxon>Eupatorieae</taxon>
        <taxon>Mikania</taxon>
    </lineage>
</organism>
<dbReference type="Proteomes" id="UP000326396">
    <property type="component" value="Linkage Group LG1"/>
</dbReference>
<name>A0A5N6Q2G6_9ASTR</name>
<keyword evidence="6" id="KW-1185">Reference proteome</keyword>
<evidence type="ECO:0000256" key="2">
    <source>
        <dbReference type="ARBA" id="ARBA00022448"/>
    </source>
</evidence>
<dbReference type="OrthoDB" id="1922221at2759"/>
<sequence length="631" mass="73191">MMETPKEEKLIAAVRFIMMELKSNKRLSDETIKILEDLCVLLTSLVKITETKDENEELSDIKRQFKSIQDKVMTWEVGQSMKWISRTNDEVKRLITRLESFNPIKGSEEHELLRKANDVLQISMARIEEEFKYMLVHNRQNFEPAHLSFRSADGDMLDDSSRFSFDDDSVDDSNIQRDIISQGSEIYFMDPINPQIIPDLKHIASSMFDSNYNKECCQAFISVRKDALDDFLHVHMVEKMSIADILKMEWATLNFKIRNWTKALKIFVRVYLASEKLLCEQIFGQTELASSFCFFESSKDSILQILNFAEAIAVVPHQPEKLPRILDMYEVLVDLTRDIEFLYPDDNGLYLKTEFHDVLMQVANCATSTFHEFKNVVGSNVSNVIVPSGGIHHLTRYVMNYLKTLTEYSNPLNYLLKDDGDSLSLLDASCAYDVDDSINQNSCLAPTRLHFESLMSTLESNLKEKSRLYKEEALGHLFLMNNIHFMVKKVKGSELRTMLGDSWIRKHNWRFQQQALGYERSTWRPILNLLKVEGIHIGNSDSLSKMVKERLLSFNTRFEEIYKCQTGWLVPDGQLCEDLRISISLKVIQAYRTFVGKFANRISVRYVKYSADDLENYLLDFFQGSSRSLPK</sequence>
<feature type="domain" description="Exocyst complex subunit Exo70 C-terminal" evidence="4">
    <location>
        <begin position="258"/>
        <end position="620"/>
    </location>
</feature>
<dbReference type="Gene3D" id="1.20.1280.170">
    <property type="entry name" value="Exocyst complex component Exo70"/>
    <property type="match status" value="1"/>
</dbReference>
<dbReference type="GO" id="GO:0015031">
    <property type="term" value="P:protein transport"/>
    <property type="evidence" value="ECO:0007669"/>
    <property type="project" value="UniProtKB-KW"/>
</dbReference>
<dbReference type="SUPFAM" id="SSF74788">
    <property type="entry name" value="Cullin repeat-like"/>
    <property type="match status" value="1"/>
</dbReference>
<dbReference type="EMBL" id="SZYD01000001">
    <property type="protein sequence ID" value="KAD7478623.1"/>
    <property type="molecule type" value="Genomic_DNA"/>
</dbReference>
<keyword evidence="3" id="KW-0653">Protein transport</keyword>
<comment type="function">
    <text evidence="3">Component of the exocyst complex.</text>
</comment>
<comment type="similarity">
    <text evidence="1 3">Belongs to the EXO70 family.</text>
</comment>
<reference evidence="5 6" key="1">
    <citation type="submission" date="2019-05" db="EMBL/GenBank/DDBJ databases">
        <title>Mikania micrantha, genome provides insights into the molecular mechanism of rapid growth.</title>
        <authorList>
            <person name="Liu B."/>
        </authorList>
    </citation>
    <scope>NUCLEOTIDE SEQUENCE [LARGE SCALE GENOMIC DNA]</scope>
    <source>
        <strain evidence="5">NLD-2019</strain>
        <tissue evidence="5">Leaf</tissue>
    </source>
</reference>
<dbReference type="AlphaFoldDB" id="A0A5N6Q2G6"/>
<evidence type="ECO:0000313" key="5">
    <source>
        <dbReference type="EMBL" id="KAD7478623.1"/>
    </source>
</evidence>
<protein>
    <recommendedName>
        <fullName evidence="3">Exocyst subunit Exo70 family protein</fullName>
    </recommendedName>
</protein>
<dbReference type="GO" id="GO:0005546">
    <property type="term" value="F:phosphatidylinositol-4,5-bisphosphate binding"/>
    <property type="evidence" value="ECO:0007669"/>
    <property type="project" value="InterPro"/>
</dbReference>
<dbReference type="PANTHER" id="PTHR12542">
    <property type="entry name" value="EXOCYST COMPLEX PROTEIN EXO70"/>
    <property type="match status" value="1"/>
</dbReference>
<evidence type="ECO:0000259" key="4">
    <source>
        <dbReference type="Pfam" id="PF03081"/>
    </source>
</evidence>
<evidence type="ECO:0000256" key="1">
    <source>
        <dbReference type="ARBA" id="ARBA00006756"/>
    </source>
</evidence>
<gene>
    <name evidence="5" type="ORF">E3N88_01759</name>
</gene>
<comment type="caution">
    <text evidence="5">The sequence shown here is derived from an EMBL/GenBank/DDBJ whole genome shotgun (WGS) entry which is preliminary data.</text>
</comment>
<keyword evidence="3" id="KW-0268">Exocytosis</keyword>
<dbReference type="Pfam" id="PF03081">
    <property type="entry name" value="Exo70_C"/>
    <property type="match status" value="1"/>
</dbReference>
<evidence type="ECO:0000256" key="3">
    <source>
        <dbReference type="RuleBase" id="RU365026"/>
    </source>
</evidence>